<dbReference type="PRINTS" id="PR02050">
    <property type="entry name" value="B14GALTRFASE"/>
</dbReference>
<dbReference type="Proteomes" id="UP001626550">
    <property type="component" value="Unassembled WGS sequence"/>
</dbReference>
<evidence type="ECO:0000313" key="4">
    <source>
        <dbReference type="Proteomes" id="UP001626550"/>
    </source>
</evidence>
<accession>A0ABD2PM80</accession>
<evidence type="ECO:0000259" key="2">
    <source>
        <dbReference type="Pfam" id="PF02709"/>
    </source>
</evidence>
<dbReference type="PANTHER" id="PTHR19300">
    <property type="entry name" value="BETA-1,4-GALACTOSYLTRANSFERASE"/>
    <property type="match status" value="1"/>
</dbReference>
<reference evidence="3 4" key="1">
    <citation type="submission" date="2024-11" db="EMBL/GenBank/DDBJ databases">
        <title>Adaptive evolution of stress response genes in parasites aligns with host niche diversity.</title>
        <authorList>
            <person name="Hahn C."/>
            <person name="Resl P."/>
        </authorList>
    </citation>
    <scope>NUCLEOTIDE SEQUENCE [LARGE SCALE GENOMIC DNA]</scope>
    <source>
        <strain evidence="3">EGGRZ-B1_66</strain>
        <tissue evidence="3">Body</tissue>
    </source>
</reference>
<sequence>MHRFLQLQRRRYRIIFLEQDNERLFNRAKLLNSAMRELCLNGSVPQFPKFNPYSALRFESFECFVFHDIDKLPKNKEIAYWCGPEPTQLVRAKLGVERKTMGEQPDVYYSKFMGGVTIFNRWNLILVNGASNNFRGWGGEDDDLYARLRLSGISVNRLPDEVGVYLTQEHRDDMNINSNKDYLLKRSLVIERLLTDGFAQVNYNLVNFIEFPLYTVLKLDV</sequence>
<dbReference type="InterPro" id="IPR027791">
    <property type="entry name" value="Galactosyl_T_C"/>
</dbReference>
<feature type="domain" description="Galactosyltransferase C-terminal" evidence="2">
    <location>
        <begin position="106"/>
        <end position="170"/>
    </location>
</feature>
<dbReference type="EMBL" id="JBJKFK010004967">
    <property type="protein sequence ID" value="KAL3308611.1"/>
    <property type="molecule type" value="Genomic_DNA"/>
</dbReference>
<evidence type="ECO:0000256" key="1">
    <source>
        <dbReference type="ARBA" id="ARBA00022679"/>
    </source>
</evidence>
<comment type="caution">
    <text evidence="3">The sequence shown here is derived from an EMBL/GenBank/DDBJ whole genome shotgun (WGS) entry which is preliminary data.</text>
</comment>
<keyword evidence="4" id="KW-1185">Reference proteome</keyword>
<dbReference type="InterPro" id="IPR029044">
    <property type="entry name" value="Nucleotide-diphossugar_trans"/>
</dbReference>
<dbReference type="SUPFAM" id="SSF53448">
    <property type="entry name" value="Nucleotide-diphospho-sugar transferases"/>
    <property type="match status" value="1"/>
</dbReference>
<evidence type="ECO:0000313" key="3">
    <source>
        <dbReference type="EMBL" id="KAL3308611.1"/>
    </source>
</evidence>
<name>A0ABD2PM80_9PLAT</name>
<dbReference type="InterPro" id="IPR003859">
    <property type="entry name" value="Galactosyl_T"/>
</dbReference>
<protein>
    <submittedName>
        <fullName evidence="3">UDP-Gal betaGlcNAc beta</fullName>
    </submittedName>
</protein>
<dbReference type="AlphaFoldDB" id="A0ABD2PM80"/>
<dbReference type="Pfam" id="PF02709">
    <property type="entry name" value="Glyco_transf_7C"/>
    <property type="match status" value="1"/>
</dbReference>
<gene>
    <name evidence="3" type="primary">B4GALT4_3</name>
    <name evidence="3" type="ORF">Ciccas_012853</name>
</gene>
<keyword evidence="1" id="KW-0808">Transferase</keyword>
<dbReference type="GO" id="GO:0016740">
    <property type="term" value="F:transferase activity"/>
    <property type="evidence" value="ECO:0007669"/>
    <property type="project" value="UniProtKB-KW"/>
</dbReference>
<dbReference type="Gene3D" id="3.90.550.10">
    <property type="entry name" value="Spore Coat Polysaccharide Biosynthesis Protein SpsA, Chain A"/>
    <property type="match status" value="1"/>
</dbReference>
<organism evidence="3 4">
    <name type="scientific">Cichlidogyrus casuarinus</name>
    <dbReference type="NCBI Taxonomy" id="1844966"/>
    <lineage>
        <taxon>Eukaryota</taxon>
        <taxon>Metazoa</taxon>
        <taxon>Spiralia</taxon>
        <taxon>Lophotrochozoa</taxon>
        <taxon>Platyhelminthes</taxon>
        <taxon>Monogenea</taxon>
        <taxon>Monopisthocotylea</taxon>
        <taxon>Dactylogyridea</taxon>
        <taxon>Ancyrocephalidae</taxon>
        <taxon>Cichlidogyrus</taxon>
    </lineage>
</organism>
<proteinExistence type="predicted"/>
<dbReference type="PANTHER" id="PTHR19300:SF57">
    <property type="entry name" value="BETA-1,4-N-ACETYLGALACTOSAMINYLTRANSFERASE"/>
    <property type="match status" value="1"/>
</dbReference>